<sequence>MTKTDTMAHGMNRRAFLGRGATLGALAGFGALPSGVLAQTSAENGILTARIYADISNLDPAFWTSAVDALVMRSIYAPALEHETGTEEFRTRPHAFESYEVLDDTRIAFNIRPDMGYSDGYGTMTAKDAKFSFERIADPELDSPYIDDWAALDHVEVTGELSGIIHLKKPFAPLFTTTLPGISGVILPQAAIEAAGGRFSTQPPCFSGPYRIREWTPKTRLTLERNPAWTLDAPEFDEIHLVPIEDPKTAELGFEAGDLDFTETGVSSIMRYKDGAPQGADFKRFEGLNYYWLGINEDNWQLEDQRLRRAIQLAVDRQAVVDAAYLGGATPAAGIVAPGLPGARDVNLYERDLDQARTLLEEAGHGGGFPITISIQQTAENLAAAQVIQANLAEIGIQVQINQYESGTFWSLGVRSEGEQWRDLQLFLMRFSMQPDPSWATMWFTPEQVGIWNWQGFDNAEFGKLHVDAQSELDSARRDEMYVRMQDLMEESGDFVFLNFTPVGALYSQDIVPALRPDGEPVYYEFTRAKG</sequence>
<comment type="caution">
    <text evidence="6">The sequence shown here is derived from an EMBL/GenBank/DDBJ whole genome shotgun (WGS) entry which is preliminary data.</text>
</comment>
<dbReference type="GO" id="GO:0015833">
    <property type="term" value="P:peptide transport"/>
    <property type="evidence" value="ECO:0007669"/>
    <property type="project" value="TreeGrafter"/>
</dbReference>
<dbReference type="InterPro" id="IPR006311">
    <property type="entry name" value="TAT_signal"/>
</dbReference>
<dbReference type="PANTHER" id="PTHR30290">
    <property type="entry name" value="PERIPLASMIC BINDING COMPONENT OF ABC TRANSPORTER"/>
    <property type="match status" value="1"/>
</dbReference>
<evidence type="ECO:0000259" key="5">
    <source>
        <dbReference type="Pfam" id="PF00496"/>
    </source>
</evidence>
<evidence type="ECO:0000313" key="7">
    <source>
        <dbReference type="Proteomes" id="UP001139477"/>
    </source>
</evidence>
<dbReference type="Proteomes" id="UP001139477">
    <property type="component" value="Unassembled WGS sequence"/>
</dbReference>
<dbReference type="EMBL" id="JAMYXC010000210">
    <property type="protein sequence ID" value="MCP1169510.1"/>
    <property type="molecule type" value="Genomic_DNA"/>
</dbReference>
<dbReference type="GO" id="GO:1904680">
    <property type="term" value="F:peptide transmembrane transporter activity"/>
    <property type="evidence" value="ECO:0007669"/>
    <property type="project" value="TreeGrafter"/>
</dbReference>
<dbReference type="GO" id="GO:0030288">
    <property type="term" value="C:outer membrane-bounded periplasmic space"/>
    <property type="evidence" value="ECO:0007669"/>
    <property type="project" value="UniProtKB-ARBA"/>
</dbReference>
<dbReference type="PIRSF" id="PIRSF002741">
    <property type="entry name" value="MppA"/>
    <property type="match status" value="1"/>
</dbReference>
<evidence type="ECO:0000313" key="6">
    <source>
        <dbReference type="EMBL" id="MCP1169510.1"/>
    </source>
</evidence>
<dbReference type="GO" id="GO:0043190">
    <property type="term" value="C:ATP-binding cassette (ABC) transporter complex"/>
    <property type="evidence" value="ECO:0007669"/>
    <property type="project" value="InterPro"/>
</dbReference>
<dbReference type="SUPFAM" id="SSF53850">
    <property type="entry name" value="Periplasmic binding protein-like II"/>
    <property type="match status" value="1"/>
</dbReference>
<feature type="domain" description="Solute-binding protein family 5" evidence="5">
    <location>
        <begin position="92"/>
        <end position="443"/>
    </location>
</feature>
<comment type="similarity">
    <text evidence="2">Belongs to the bacterial solute-binding protein 5 family.</text>
</comment>
<keyword evidence="4" id="KW-0732">Signal</keyword>
<evidence type="ECO:0000256" key="3">
    <source>
        <dbReference type="ARBA" id="ARBA00022448"/>
    </source>
</evidence>
<dbReference type="InterPro" id="IPR000914">
    <property type="entry name" value="SBP_5_dom"/>
</dbReference>
<proteinExistence type="inferred from homology"/>
<protein>
    <submittedName>
        <fullName evidence="6">ABC transporter substrate-binding protein</fullName>
    </submittedName>
</protein>
<dbReference type="AlphaFoldDB" id="A0A9X2FSL7"/>
<dbReference type="RefSeq" id="WP_253333193.1">
    <property type="nucleotide sequence ID" value="NZ_JAMYXC010000210.1"/>
</dbReference>
<dbReference type="PROSITE" id="PS51318">
    <property type="entry name" value="TAT"/>
    <property type="match status" value="1"/>
</dbReference>
<dbReference type="InterPro" id="IPR039424">
    <property type="entry name" value="SBP_5"/>
</dbReference>
<organism evidence="6 7">
    <name type="scientific">Limimaricola litoreus</name>
    <dbReference type="NCBI Taxonomy" id="2955316"/>
    <lineage>
        <taxon>Bacteria</taxon>
        <taxon>Pseudomonadati</taxon>
        <taxon>Pseudomonadota</taxon>
        <taxon>Alphaproteobacteria</taxon>
        <taxon>Rhodobacterales</taxon>
        <taxon>Paracoccaceae</taxon>
        <taxon>Limimaricola</taxon>
    </lineage>
</organism>
<name>A0A9X2FSL7_9RHOB</name>
<comment type="subcellular location">
    <subcellularLocation>
        <location evidence="1">Periplasm</location>
    </subcellularLocation>
</comment>
<dbReference type="PANTHER" id="PTHR30290:SF10">
    <property type="entry name" value="PERIPLASMIC OLIGOPEPTIDE-BINDING PROTEIN-RELATED"/>
    <property type="match status" value="1"/>
</dbReference>
<gene>
    <name evidence="6" type="ORF">NHG85_13415</name>
</gene>
<accession>A0A9X2FSL7</accession>
<dbReference type="Pfam" id="PF00496">
    <property type="entry name" value="SBP_bac_5"/>
    <property type="match status" value="1"/>
</dbReference>
<dbReference type="Gene3D" id="3.40.190.10">
    <property type="entry name" value="Periplasmic binding protein-like II"/>
    <property type="match status" value="1"/>
</dbReference>
<keyword evidence="3" id="KW-0813">Transport</keyword>
<keyword evidence="7" id="KW-1185">Reference proteome</keyword>
<dbReference type="Gene3D" id="3.10.105.10">
    <property type="entry name" value="Dipeptide-binding Protein, Domain 3"/>
    <property type="match status" value="1"/>
</dbReference>
<evidence type="ECO:0000256" key="1">
    <source>
        <dbReference type="ARBA" id="ARBA00004418"/>
    </source>
</evidence>
<evidence type="ECO:0000256" key="4">
    <source>
        <dbReference type="ARBA" id="ARBA00022729"/>
    </source>
</evidence>
<evidence type="ECO:0000256" key="2">
    <source>
        <dbReference type="ARBA" id="ARBA00005695"/>
    </source>
</evidence>
<dbReference type="InterPro" id="IPR030678">
    <property type="entry name" value="Peptide/Ni-bd"/>
</dbReference>
<reference evidence="6" key="1">
    <citation type="submission" date="2022-06" db="EMBL/GenBank/DDBJ databases">
        <title>Limimaricola sediminis sp. nov., isolated from an intertidal sediment.</title>
        <authorList>
            <person name="Shao X."/>
        </authorList>
    </citation>
    <scope>NUCLEOTIDE SEQUENCE</scope>
    <source>
        <strain evidence="6">ASW11-118</strain>
    </source>
</reference>